<gene>
    <name evidence="2" type="ORF">SAMN05444170_4289</name>
</gene>
<keyword evidence="2" id="KW-0489">Methyltransferase</keyword>
<evidence type="ECO:0000259" key="1">
    <source>
        <dbReference type="Pfam" id="PF13649"/>
    </source>
</evidence>
<dbReference type="Proteomes" id="UP000184096">
    <property type="component" value="Chromosome I"/>
</dbReference>
<dbReference type="GO" id="GO:0032259">
    <property type="term" value="P:methylation"/>
    <property type="evidence" value="ECO:0007669"/>
    <property type="project" value="UniProtKB-KW"/>
</dbReference>
<evidence type="ECO:0000313" key="3">
    <source>
        <dbReference type="Proteomes" id="UP000184096"/>
    </source>
</evidence>
<keyword evidence="3" id="KW-1185">Reference proteome</keyword>
<dbReference type="SUPFAM" id="SSF53335">
    <property type="entry name" value="S-adenosyl-L-methionine-dependent methyltransferases"/>
    <property type="match status" value="1"/>
</dbReference>
<dbReference type="PANTHER" id="PTHR12843">
    <property type="entry name" value="PROTEIN-LYSINE N-METHYLTRANSFERASE METTL10"/>
    <property type="match status" value="1"/>
</dbReference>
<dbReference type="RefSeq" id="WP_072826291.1">
    <property type="nucleotide sequence ID" value="NZ_LT670849.1"/>
</dbReference>
<protein>
    <submittedName>
        <fullName evidence="2">Methyltransferase domain-containing protein</fullName>
    </submittedName>
</protein>
<name>A0A1M7UBR8_9BRAD</name>
<dbReference type="GO" id="GO:0008168">
    <property type="term" value="F:methyltransferase activity"/>
    <property type="evidence" value="ECO:0007669"/>
    <property type="project" value="UniProtKB-KW"/>
</dbReference>
<proteinExistence type="predicted"/>
<sequence length="206" mass="23098">MSEASAKDHWEAVYTTRDEAGVSWFQDSPSPSFELIERLKPTRDTQVIDIGGGASRLVDALLERGFRHPTVLDISQAALDLACLRLGRRASLARWIVEDVREWEPSKRFDIWHDRAAFHFLVEASDRAAYVARLTRALKPGGHAIIATFAPDGPEKCSGLPVYRTDAKGLAQELGEAFTLVDTQAHDHVTPNHSSQRFQFSVFQRQ</sequence>
<dbReference type="Pfam" id="PF13649">
    <property type="entry name" value="Methyltransf_25"/>
    <property type="match status" value="1"/>
</dbReference>
<dbReference type="InterPro" id="IPR029063">
    <property type="entry name" value="SAM-dependent_MTases_sf"/>
</dbReference>
<keyword evidence="2" id="KW-0808">Transferase</keyword>
<reference evidence="3" key="1">
    <citation type="submission" date="2016-11" db="EMBL/GenBank/DDBJ databases">
        <authorList>
            <person name="Varghese N."/>
            <person name="Submissions S."/>
        </authorList>
    </citation>
    <scope>NUCLEOTIDE SEQUENCE [LARGE SCALE GENOMIC DNA]</scope>
    <source>
        <strain evidence="3">GAS401</strain>
    </source>
</reference>
<dbReference type="CDD" id="cd02440">
    <property type="entry name" value="AdoMet_MTases"/>
    <property type="match status" value="1"/>
</dbReference>
<dbReference type="EMBL" id="LT670849">
    <property type="protein sequence ID" value="SHN80358.1"/>
    <property type="molecule type" value="Genomic_DNA"/>
</dbReference>
<dbReference type="OrthoDB" id="9788660at2"/>
<dbReference type="Gene3D" id="3.40.50.150">
    <property type="entry name" value="Vaccinia Virus protein VP39"/>
    <property type="match status" value="1"/>
</dbReference>
<dbReference type="PANTHER" id="PTHR12843:SF5">
    <property type="entry name" value="EEF1A LYSINE METHYLTRANSFERASE 2"/>
    <property type="match status" value="1"/>
</dbReference>
<organism evidence="2 3">
    <name type="scientific">Bradyrhizobium erythrophlei</name>
    <dbReference type="NCBI Taxonomy" id="1437360"/>
    <lineage>
        <taxon>Bacteria</taxon>
        <taxon>Pseudomonadati</taxon>
        <taxon>Pseudomonadota</taxon>
        <taxon>Alphaproteobacteria</taxon>
        <taxon>Hyphomicrobiales</taxon>
        <taxon>Nitrobacteraceae</taxon>
        <taxon>Bradyrhizobium</taxon>
    </lineage>
</organism>
<dbReference type="InterPro" id="IPR041698">
    <property type="entry name" value="Methyltransf_25"/>
</dbReference>
<accession>A0A1M7UBR8</accession>
<evidence type="ECO:0000313" key="2">
    <source>
        <dbReference type="EMBL" id="SHN80358.1"/>
    </source>
</evidence>
<dbReference type="AlphaFoldDB" id="A0A1M7UBR8"/>
<feature type="domain" description="Methyltransferase" evidence="1">
    <location>
        <begin position="47"/>
        <end position="142"/>
    </location>
</feature>